<dbReference type="RefSeq" id="WP_090042380.1">
    <property type="nucleotide sequence ID" value="NZ_FOKI01000027.1"/>
</dbReference>
<gene>
    <name evidence="8" type="ORF">SAMN04488528_102729</name>
</gene>
<feature type="domain" description="Radical SAM core" evidence="7">
    <location>
        <begin position="189"/>
        <end position="418"/>
    </location>
</feature>
<dbReference type="PANTHER" id="PTHR43409:SF16">
    <property type="entry name" value="SLR0320 PROTEIN"/>
    <property type="match status" value="1"/>
</dbReference>
<dbReference type="CDD" id="cd01335">
    <property type="entry name" value="Radical_SAM"/>
    <property type="match status" value="1"/>
</dbReference>
<dbReference type="SUPFAM" id="SSF52242">
    <property type="entry name" value="Cobalamin (vitamin B12)-binding domain"/>
    <property type="match status" value="1"/>
</dbReference>
<dbReference type="GO" id="GO:0051539">
    <property type="term" value="F:4 iron, 4 sulfur cluster binding"/>
    <property type="evidence" value="ECO:0007669"/>
    <property type="project" value="UniProtKB-KW"/>
</dbReference>
<dbReference type="OrthoDB" id="9801424at2"/>
<dbReference type="Pfam" id="PF04055">
    <property type="entry name" value="Radical_SAM"/>
    <property type="match status" value="1"/>
</dbReference>
<evidence type="ECO:0000256" key="2">
    <source>
        <dbReference type="ARBA" id="ARBA00022691"/>
    </source>
</evidence>
<dbReference type="InterPro" id="IPR051198">
    <property type="entry name" value="BchE-like"/>
</dbReference>
<dbReference type="GO" id="GO:0005829">
    <property type="term" value="C:cytosol"/>
    <property type="evidence" value="ECO:0007669"/>
    <property type="project" value="TreeGrafter"/>
</dbReference>
<dbReference type="Gene3D" id="3.40.50.280">
    <property type="entry name" value="Cobalamin-binding domain"/>
    <property type="match status" value="1"/>
</dbReference>
<feature type="domain" description="B12-binding" evidence="6">
    <location>
        <begin position="11"/>
        <end position="147"/>
    </location>
</feature>
<dbReference type="AlphaFoldDB" id="A0A1I1A2H0"/>
<dbReference type="InterPro" id="IPR023404">
    <property type="entry name" value="rSAM_horseshoe"/>
</dbReference>
<dbReference type="SMART" id="SM00729">
    <property type="entry name" value="Elp3"/>
    <property type="match status" value="1"/>
</dbReference>
<comment type="cofactor">
    <cofactor evidence="1">
        <name>[4Fe-4S] cluster</name>
        <dbReference type="ChEBI" id="CHEBI:49883"/>
    </cofactor>
</comment>
<keyword evidence="2" id="KW-0949">S-adenosyl-L-methionine</keyword>
<dbReference type="EMBL" id="FOKI01000027">
    <property type="protein sequence ID" value="SFB30603.1"/>
    <property type="molecule type" value="Genomic_DNA"/>
</dbReference>
<evidence type="ECO:0000313" key="9">
    <source>
        <dbReference type="Proteomes" id="UP000198619"/>
    </source>
</evidence>
<evidence type="ECO:0000256" key="3">
    <source>
        <dbReference type="ARBA" id="ARBA00022723"/>
    </source>
</evidence>
<dbReference type="STRING" id="84698.SAMN04488528_102729"/>
<dbReference type="GO" id="GO:0031419">
    <property type="term" value="F:cobalamin binding"/>
    <property type="evidence" value="ECO:0007669"/>
    <property type="project" value="InterPro"/>
</dbReference>
<dbReference type="InterPro" id="IPR006158">
    <property type="entry name" value="Cobalamin-bd"/>
</dbReference>
<dbReference type="SUPFAM" id="SSF102114">
    <property type="entry name" value="Radical SAM enzymes"/>
    <property type="match status" value="1"/>
</dbReference>
<dbReference type="SFLD" id="SFLDS00029">
    <property type="entry name" value="Radical_SAM"/>
    <property type="match status" value="1"/>
</dbReference>
<dbReference type="InterPro" id="IPR007197">
    <property type="entry name" value="rSAM"/>
</dbReference>
<dbReference type="InterPro" id="IPR058240">
    <property type="entry name" value="rSAM_sf"/>
</dbReference>
<dbReference type="InterPro" id="IPR006638">
    <property type="entry name" value="Elp3/MiaA/NifB-like_rSAM"/>
</dbReference>
<dbReference type="SFLD" id="SFLDG01082">
    <property type="entry name" value="B12-binding_domain_containing"/>
    <property type="match status" value="1"/>
</dbReference>
<dbReference type="InterPro" id="IPR034466">
    <property type="entry name" value="Methyltransferase_Class_B"/>
</dbReference>
<evidence type="ECO:0000256" key="1">
    <source>
        <dbReference type="ARBA" id="ARBA00001966"/>
    </source>
</evidence>
<dbReference type="Pfam" id="PF02310">
    <property type="entry name" value="B12-binding"/>
    <property type="match status" value="1"/>
</dbReference>
<protein>
    <submittedName>
        <fullName evidence="8">Radical SAM superfamily enzyme YgiQ, UPF0313 family</fullName>
    </submittedName>
</protein>
<reference evidence="8 9" key="1">
    <citation type="submission" date="2016-10" db="EMBL/GenBank/DDBJ databases">
        <authorList>
            <person name="de Groot N.N."/>
        </authorList>
    </citation>
    <scope>NUCLEOTIDE SEQUENCE [LARGE SCALE GENOMIC DNA]</scope>
    <source>
        <strain evidence="8 9">DSM 12271</strain>
    </source>
</reference>
<sequence>MNNIDVLLINLPTTSWYKEKFAQSNGMPPLGLLYIGTVLKESNYKVKIIDFAVEKFTKESFSNTLNELNPKLIGMSTYNESWKAQKLLCELIKEVLPSSKIFAGGAFATFCYKDILMDSKTDYIIQGEGEHSVLHLCDAIFERNNEKLENVPGIVFKIHNEELYINESMERIEDLDKLPFPDRSLVDLNKYLIPYTISTSRGCPGACIFCSSRAFWGKKVKMRSAKSVFDELMDLNKKYGTTVFYITDDTFTASSKRVYEFCKMIKESNINFLWGCESRADIITEELMSMLSECGCKKIQIGLESADNNILKKLNKLVTIEQIENGISLAHKYGMHISASFIVGHAFDTDETIQKTISFAKYIQSKYGAYVMGSVNTPFPGTEQYYKAEELGIKIHSNTWDNFKLNNPIISTKSISIEKLRYYYEKIVALMNANNSKNDFVEICE</sequence>
<dbReference type="GO" id="GO:0003824">
    <property type="term" value="F:catalytic activity"/>
    <property type="evidence" value="ECO:0007669"/>
    <property type="project" value="InterPro"/>
</dbReference>
<keyword evidence="5" id="KW-0411">Iron-sulfur</keyword>
<dbReference type="PROSITE" id="PS51918">
    <property type="entry name" value="RADICAL_SAM"/>
    <property type="match status" value="1"/>
</dbReference>
<dbReference type="PROSITE" id="PS51332">
    <property type="entry name" value="B12_BINDING"/>
    <property type="match status" value="1"/>
</dbReference>
<dbReference type="SFLD" id="SFLDG01123">
    <property type="entry name" value="methyltransferase_(Class_B)"/>
    <property type="match status" value="1"/>
</dbReference>
<dbReference type="PANTHER" id="PTHR43409">
    <property type="entry name" value="ANAEROBIC MAGNESIUM-PROTOPORPHYRIN IX MONOMETHYL ESTER CYCLASE-RELATED"/>
    <property type="match status" value="1"/>
</dbReference>
<keyword evidence="3" id="KW-0479">Metal-binding</keyword>
<dbReference type="Proteomes" id="UP000198619">
    <property type="component" value="Unassembled WGS sequence"/>
</dbReference>
<keyword evidence="9" id="KW-1185">Reference proteome</keyword>
<evidence type="ECO:0000259" key="6">
    <source>
        <dbReference type="PROSITE" id="PS51332"/>
    </source>
</evidence>
<name>A0A1I1A2H0_9CLOT</name>
<evidence type="ECO:0000256" key="4">
    <source>
        <dbReference type="ARBA" id="ARBA00023004"/>
    </source>
</evidence>
<keyword evidence="4" id="KW-0408">Iron</keyword>
<evidence type="ECO:0000313" key="8">
    <source>
        <dbReference type="EMBL" id="SFB30603.1"/>
    </source>
</evidence>
<dbReference type="Gene3D" id="3.80.30.20">
    <property type="entry name" value="tm_1862 like domain"/>
    <property type="match status" value="1"/>
</dbReference>
<dbReference type="GO" id="GO:0046872">
    <property type="term" value="F:metal ion binding"/>
    <property type="evidence" value="ECO:0007669"/>
    <property type="project" value="UniProtKB-KW"/>
</dbReference>
<evidence type="ECO:0000259" key="7">
    <source>
        <dbReference type="PROSITE" id="PS51918"/>
    </source>
</evidence>
<evidence type="ECO:0000256" key="5">
    <source>
        <dbReference type="ARBA" id="ARBA00023014"/>
    </source>
</evidence>
<dbReference type="InterPro" id="IPR036724">
    <property type="entry name" value="Cobalamin-bd_sf"/>
</dbReference>
<accession>A0A1I1A2H0</accession>
<dbReference type="CDD" id="cd02068">
    <property type="entry name" value="radical_SAM_B12_BD"/>
    <property type="match status" value="1"/>
</dbReference>
<proteinExistence type="predicted"/>
<organism evidence="8 9">
    <name type="scientific">Clostridium frigidicarnis</name>
    <dbReference type="NCBI Taxonomy" id="84698"/>
    <lineage>
        <taxon>Bacteria</taxon>
        <taxon>Bacillati</taxon>
        <taxon>Bacillota</taxon>
        <taxon>Clostridia</taxon>
        <taxon>Eubacteriales</taxon>
        <taxon>Clostridiaceae</taxon>
        <taxon>Clostridium</taxon>
    </lineage>
</organism>